<evidence type="ECO:0000259" key="3">
    <source>
        <dbReference type="Pfam" id="PF02449"/>
    </source>
</evidence>
<evidence type="ECO:0000313" key="6">
    <source>
        <dbReference type="Proteomes" id="UP001062165"/>
    </source>
</evidence>
<dbReference type="EMBL" id="CP106735">
    <property type="protein sequence ID" value="UXX81084.1"/>
    <property type="molecule type" value="Genomic_DNA"/>
</dbReference>
<dbReference type="Pfam" id="PF02449">
    <property type="entry name" value="Glyco_hydro_42"/>
    <property type="match status" value="1"/>
</dbReference>
<feature type="domain" description="Glycoside hydrolase family 42 N-terminal" evidence="3">
    <location>
        <begin position="303"/>
        <end position="538"/>
    </location>
</feature>
<dbReference type="InterPro" id="IPR029062">
    <property type="entry name" value="Class_I_gatase-like"/>
</dbReference>
<proteinExistence type="predicted"/>
<evidence type="ECO:0000313" key="5">
    <source>
        <dbReference type="EMBL" id="UXX81084.1"/>
    </source>
</evidence>
<sequence>MKSHYCLFGFGSTKFYLFICLLMGVGQLQAQTLEDQAKQKITELETLITAAEKEGVDATPEKITVRTAEVFLKYANWDEANKATNVDYFKLVPIYADTATQAAEFLPDYERREVIKMLDEGIAYLTKLIAGEVFRKPGHQFDWSTATHQGDQIVADGRPVFLSDYTWKPATDELTEYHGNEDGFYISPSHVSNQEGDLNAWMLNDLAAKESGTLGFIFINNKGVKQWAEDAYGPDFIMREETYTGYDIDNPGAREMMGKLLEGVVPTMDGKKYSELGYMLCNEPHFYTNKSGEKNTWASGPVSEYSKDKFRIWLEGVHGTIATLNTLWGTSFGSFDEVTIDIPIDLSLRGTPMWYDWATFNNYRVTEWYKWLKSEIRKYDADAKVHLKIMPNLWTENERNHGIDMEALTEMSEIIGNDAGAAYKRMWGHGEWEEYYQFEWREMCMGHDFYKSVGPNKIMYNTEAHFLSTVVSRDMNQDPRYARATYWMAHTQGLTASQTWYWARQEDGSIRNESGNGYAGSNNQQPRIVNEVAKTMYDINAYAEEVLAMQRQRKPIRIFYSESSAFNKSAHMDDVFELYEDLNFEGVPLGFATKNIIESQDKSLWDVILVHKTEYVTEAELAALQSYLNAGGTVIVDAGSLKKNQYGQALSTSLSGGNLMTAGSSEDMAQKAMTLIESKGNTPGVTLTETSTAGFKGCIWKCVKNADGNQVVSIVNVGKVDAKVNLALNGATQGTAIKDLFKGIDIPNNQVLEPYDMLFVEVRDEKTKEVLEVKKKDKKEAVIFPNPTKGDVNIRFSKMEENVEVTIFDILGRPVSTQQYSQVMEVSAKIGENHPAGTYVLRIQGDNFKQSQLLIKE</sequence>
<dbReference type="Proteomes" id="UP001062165">
    <property type="component" value="Chromosome"/>
</dbReference>
<dbReference type="InterPro" id="IPR017853">
    <property type="entry name" value="GH"/>
</dbReference>
<dbReference type="NCBIfam" id="TIGR04183">
    <property type="entry name" value="Por_Secre_tail"/>
    <property type="match status" value="1"/>
</dbReference>
<dbReference type="SUPFAM" id="SSF51445">
    <property type="entry name" value="(Trans)glycosidases"/>
    <property type="match status" value="1"/>
</dbReference>
<keyword evidence="6" id="KW-1185">Reference proteome</keyword>
<reference evidence="5" key="1">
    <citation type="submission" date="2022-10" db="EMBL/GenBank/DDBJ databases">
        <title>Comparative genomics and taxonomic characterization of three novel marine species of genus Reichenbachiella exhibiting antioxidant and polysaccharide degradation activities.</title>
        <authorList>
            <person name="Muhammad N."/>
            <person name="Lee Y.-J."/>
            <person name="Ko J."/>
            <person name="Kim S.-G."/>
        </authorList>
    </citation>
    <scope>NUCLEOTIDE SEQUENCE</scope>
    <source>
        <strain evidence="5">Wsw4-B4</strain>
    </source>
</reference>
<dbReference type="InterPro" id="IPR026444">
    <property type="entry name" value="Secre_tail"/>
</dbReference>
<dbReference type="Gene3D" id="3.40.50.880">
    <property type="match status" value="1"/>
</dbReference>
<name>A0ABY6D5B4_9BACT</name>
<dbReference type="Pfam" id="PF18962">
    <property type="entry name" value="Por_Secre_tail"/>
    <property type="match status" value="1"/>
</dbReference>
<evidence type="ECO:0000256" key="1">
    <source>
        <dbReference type="ARBA" id="ARBA00022801"/>
    </source>
</evidence>
<keyword evidence="1" id="KW-0378">Hydrolase</keyword>
<dbReference type="Gene3D" id="3.20.20.80">
    <property type="entry name" value="Glycosidases"/>
    <property type="match status" value="1"/>
</dbReference>
<dbReference type="RefSeq" id="WP_263052813.1">
    <property type="nucleotide sequence ID" value="NZ_CP106735.1"/>
</dbReference>
<evidence type="ECO:0000259" key="4">
    <source>
        <dbReference type="Pfam" id="PF18962"/>
    </source>
</evidence>
<keyword evidence="2" id="KW-0326">Glycosidase</keyword>
<gene>
    <name evidence="5" type="ORF">N7E81_08220</name>
</gene>
<dbReference type="CDD" id="cd03143">
    <property type="entry name" value="A4_beta-galactosidase_middle_domain"/>
    <property type="match status" value="1"/>
</dbReference>
<protein>
    <submittedName>
        <fullName evidence="5">T9SS type A sorting domain-containing protein</fullName>
    </submittedName>
</protein>
<organism evidence="5 6">
    <name type="scientific">Reichenbachiella carrageenanivorans</name>
    <dbReference type="NCBI Taxonomy" id="2979869"/>
    <lineage>
        <taxon>Bacteria</taxon>
        <taxon>Pseudomonadati</taxon>
        <taxon>Bacteroidota</taxon>
        <taxon>Cytophagia</taxon>
        <taxon>Cytophagales</taxon>
        <taxon>Reichenbachiellaceae</taxon>
        <taxon>Reichenbachiella</taxon>
    </lineage>
</organism>
<dbReference type="InterPro" id="IPR013529">
    <property type="entry name" value="Glyco_hydro_42_N"/>
</dbReference>
<feature type="domain" description="Secretion system C-terminal sorting" evidence="4">
    <location>
        <begin position="783"/>
        <end position="851"/>
    </location>
</feature>
<evidence type="ECO:0000256" key="2">
    <source>
        <dbReference type="ARBA" id="ARBA00023295"/>
    </source>
</evidence>
<accession>A0ABY6D5B4</accession>